<feature type="transmembrane region" description="Helical" evidence="1">
    <location>
        <begin position="37"/>
        <end position="56"/>
    </location>
</feature>
<comment type="caution">
    <text evidence="2">The sequence shown here is derived from an EMBL/GenBank/DDBJ whole genome shotgun (WGS) entry which is preliminary data.</text>
</comment>
<dbReference type="Proteomes" id="UP000524450">
    <property type="component" value="Unassembled WGS sequence"/>
</dbReference>
<organism evidence="2 3">
    <name type="scientific">Variovorax guangxiensis</name>
    <dbReference type="NCBI Taxonomy" id="1775474"/>
    <lineage>
        <taxon>Bacteria</taxon>
        <taxon>Pseudomonadati</taxon>
        <taxon>Pseudomonadota</taxon>
        <taxon>Betaproteobacteria</taxon>
        <taxon>Burkholderiales</taxon>
        <taxon>Comamonadaceae</taxon>
        <taxon>Variovorax</taxon>
    </lineage>
</organism>
<evidence type="ECO:0000313" key="2">
    <source>
        <dbReference type="EMBL" id="MBB4223034.1"/>
    </source>
</evidence>
<reference evidence="2 3" key="1">
    <citation type="submission" date="2020-08" db="EMBL/GenBank/DDBJ databases">
        <title>Genomic Encyclopedia of Type Strains, Phase IV (KMG-V): Genome sequencing to study the core and pangenomes of soil and plant-associated prokaryotes.</title>
        <authorList>
            <person name="Whitman W."/>
        </authorList>
    </citation>
    <scope>NUCLEOTIDE SEQUENCE [LARGE SCALE GENOMIC DNA]</scope>
    <source>
        <strain evidence="2 3">34/80</strain>
    </source>
</reference>
<evidence type="ECO:0000256" key="1">
    <source>
        <dbReference type="SAM" id="Phobius"/>
    </source>
</evidence>
<keyword evidence="1" id="KW-0472">Membrane</keyword>
<accession>A0A840FRU0</accession>
<keyword evidence="1" id="KW-0812">Transmembrane</keyword>
<keyword evidence="1" id="KW-1133">Transmembrane helix</keyword>
<dbReference type="EMBL" id="JACIFZ010000004">
    <property type="protein sequence ID" value="MBB4223034.1"/>
    <property type="molecule type" value="Genomic_DNA"/>
</dbReference>
<proteinExistence type="predicted"/>
<name>A0A840FRU0_9BURK</name>
<evidence type="ECO:0000313" key="3">
    <source>
        <dbReference type="Proteomes" id="UP000524450"/>
    </source>
</evidence>
<gene>
    <name evidence="2" type="ORF">GGD71_003816</name>
</gene>
<dbReference type="RefSeq" id="WP_311737034.1">
    <property type="nucleotide sequence ID" value="NZ_JACIFZ010000004.1"/>
</dbReference>
<sequence>MAGALALSFLVAVCVLIPAGQWYEVNRARSFDDLSDLYALSLAVQAIAAAIGGWLGDRLFRKWRKRQSDRV</sequence>
<dbReference type="AlphaFoldDB" id="A0A840FRU0"/>
<protein>
    <submittedName>
        <fullName evidence="2">Uncharacterized protein</fullName>
    </submittedName>
</protein>